<evidence type="ECO:0000256" key="3">
    <source>
        <dbReference type="ARBA" id="ARBA00022989"/>
    </source>
</evidence>
<dbReference type="RefSeq" id="XP_018040414.1">
    <property type="nucleotide sequence ID" value="XM_018173945.1"/>
</dbReference>
<sequence length="383" mass="43860">MDSSFAAIYAHPPDPNDLKPIYNKAGTIYGATLPFHVLTWIAVAFRVYMRYRVVRAPGWDDLLITISGVFNLVALVAFYGCFHFGLGKHLYYVDQNDFVTLFKFLYIQHAAYYTCAGVVKLSLLCQYLRLFQKGIVRQICIVLLGLTSLWTFFWFFQGWFPCFPVSGFWDRARVPPAKCWGTGFGNIEDSLAAFVAFAASNMMLDTIIFFLPMTLYFKPSTTGPRQVLALLMLFLLGSVVLLMSVLRLWTAVRHNRFDATSLDFTWWYPLTMILASLEIDFAIICASIPIFWPLIASALPQIFVTKEVRVTHHQRLPDSTNADYELDRTYSIKSSGGDSQENLRELHEQPKTDYNDPFVVEHVTGKLENNAQIVSEKQKKRRK</sequence>
<name>A0A177CTH0_9PLEO</name>
<evidence type="ECO:0000256" key="7">
    <source>
        <dbReference type="SAM" id="Phobius"/>
    </source>
</evidence>
<feature type="transmembrane region" description="Helical" evidence="7">
    <location>
        <begin position="140"/>
        <end position="160"/>
    </location>
</feature>
<accession>A0A177CTH0</accession>
<keyword evidence="3 7" id="KW-1133">Transmembrane helix</keyword>
<evidence type="ECO:0000259" key="8">
    <source>
        <dbReference type="Pfam" id="PF20684"/>
    </source>
</evidence>
<dbReference type="OrthoDB" id="61113at2759"/>
<evidence type="ECO:0000256" key="4">
    <source>
        <dbReference type="ARBA" id="ARBA00023136"/>
    </source>
</evidence>
<feature type="domain" description="Rhodopsin" evidence="8">
    <location>
        <begin position="45"/>
        <end position="296"/>
    </location>
</feature>
<dbReference type="InParanoid" id="A0A177CTH0"/>
<evidence type="ECO:0000256" key="6">
    <source>
        <dbReference type="SAM" id="MobiDB-lite"/>
    </source>
</evidence>
<evidence type="ECO:0000256" key="5">
    <source>
        <dbReference type="ARBA" id="ARBA00038359"/>
    </source>
</evidence>
<evidence type="ECO:0000313" key="9">
    <source>
        <dbReference type="EMBL" id="OAG10049.1"/>
    </source>
</evidence>
<dbReference type="PANTHER" id="PTHR33048">
    <property type="entry name" value="PTH11-LIKE INTEGRAL MEMBRANE PROTEIN (AFU_ORTHOLOGUE AFUA_5G11245)"/>
    <property type="match status" value="1"/>
</dbReference>
<gene>
    <name evidence="9" type="ORF">CC84DRAFT_1081766</name>
</gene>
<evidence type="ECO:0000256" key="1">
    <source>
        <dbReference type="ARBA" id="ARBA00004141"/>
    </source>
</evidence>
<evidence type="ECO:0000256" key="2">
    <source>
        <dbReference type="ARBA" id="ARBA00022692"/>
    </source>
</evidence>
<keyword evidence="10" id="KW-1185">Reference proteome</keyword>
<reference evidence="9 10" key="1">
    <citation type="submission" date="2016-05" db="EMBL/GenBank/DDBJ databases">
        <title>Comparative analysis of secretome profiles of manganese(II)-oxidizing ascomycete fungi.</title>
        <authorList>
            <consortium name="DOE Joint Genome Institute"/>
            <person name="Zeiner C.A."/>
            <person name="Purvine S.O."/>
            <person name="Zink E.M."/>
            <person name="Wu S."/>
            <person name="Pasa-Tolic L."/>
            <person name="Chaput D.L."/>
            <person name="Haridas S."/>
            <person name="Grigoriev I.V."/>
            <person name="Santelli C.M."/>
            <person name="Hansel C.M."/>
        </authorList>
    </citation>
    <scope>NUCLEOTIDE SEQUENCE [LARGE SCALE GENOMIC DNA]</scope>
    <source>
        <strain evidence="9 10">AP3s5-JAC2a</strain>
    </source>
</reference>
<dbReference type="AlphaFoldDB" id="A0A177CTH0"/>
<dbReference type="EMBL" id="KV441549">
    <property type="protein sequence ID" value="OAG10049.1"/>
    <property type="molecule type" value="Genomic_DNA"/>
</dbReference>
<proteinExistence type="inferred from homology"/>
<organism evidence="9 10">
    <name type="scientific">Paraphaeosphaeria sporulosa</name>
    <dbReference type="NCBI Taxonomy" id="1460663"/>
    <lineage>
        <taxon>Eukaryota</taxon>
        <taxon>Fungi</taxon>
        <taxon>Dikarya</taxon>
        <taxon>Ascomycota</taxon>
        <taxon>Pezizomycotina</taxon>
        <taxon>Dothideomycetes</taxon>
        <taxon>Pleosporomycetidae</taxon>
        <taxon>Pleosporales</taxon>
        <taxon>Massarineae</taxon>
        <taxon>Didymosphaeriaceae</taxon>
        <taxon>Paraphaeosphaeria</taxon>
    </lineage>
</organism>
<dbReference type="Pfam" id="PF20684">
    <property type="entry name" value="Fung_rhodopsin"/>
    <property type="match status" value="1"/>
</dbReference>
<feature type="transmembrane region" description="Helical" evidence="7">
    <location>
        <begin position="106"/>
        <end position="128"/>
    </location>
</feature>
<dbReference type="InterPro" id="IPR052337">
    <property type="entry name" value="SAT4-like"/>
</dbReference>
<comment type="similarity">
    <text evidence="5">Belongs to the SAT4 family.</text>
</comment>
<feature type="transmembrane region" description="Helical" evidence="7">
    <location>
        <begin position="191"/>
        <end position="215"/>
    </location>
</feature>
<dbReference type="GeneID" id="28757431"/>
<feature type="transmembrane region" description="Helical" evidence="7">
    <location>
        <begin position="28"/>
        <end position="49"/>
    </location>
</feature>
<dbReference type="GO" id="GO:0016020">
    <property type="term" value="C:membrane"/>
    <property type="evidence" value="ECO:0007669"/>
    <property type="project" value="UniProtKB-SubCell"/>
</dbReference>
<feature type="transmembrane region" description="Helical" evidence="7">
    <location>
        <begin position="266"/>
        <end position="292"/>
    </location>
</feature>
<feature type="region of interest" description="Disordered" evidence="6">
    <location>
        <begin position="334"/>
        <end position="354"/>
    </location>
</feature>
<feature type="compositionally biased region" description="Basic and acidic residues" evidence="6">
    <location>
        <begin position="341"/>
        <end position="354"/>
    </location>
</feature>
<feature type="transmembrane region" description="Helical" evidence="7">
    <location>
        <begin position="227"/>
        <end position="246"/>
    </location>
</feature>
<dbReference type="InterPro" id="IPR049326">
    <property type="entry name" value="Rhodopsin_dom_fungi"/>
</dbReference>
<evidence type="ECO:0000313" key="10">
    <source>
        <dbReference type="Proteomes" id="UP000077069"/>
    </source>
</evidence>
<protein>
    <recommendedName>
        <fullName evidence="8">Rhodopsin domain-containing protein</fullName>
    </recommendedName>
</protein>
<keyword evidence="4 7" id="KW-0472">Membrane</keyword>
<dbReference type="Proteomes" id="UP000077069">
    <property type="component" value="Unassembled WGS sequence"/>
</dbReference>
<comment type="subcellular location">
    <subcellularLocation>
        <location evidence="1">Membrane</location>
        <topology evidence="1">Multi-pass membrane protein</topology>
    </subcellularLocation>
</comment>
<keyword evidence="2 7" id="KW-0812">Transmembrane</keyword>
<feature type="transmembrane region" description="Helical" evidence="7">
    <location>
        <begin position="61"/>
        <end position="86"/>
    </location>
</feature>
<dbReference type="PANTHER" id="PTHR33048:SF47">
    <property type="entry name" value="INTEGRAL MEMBRANE PROTEIN-RELATED"/>
    <property type="match status" value="1"/>
</dbReference>